<dbReference type="Proteomes" id="UP000708208">
    <property type="component" value="Unassembled WGS sequence"/>
</dbReference>
<dbReference type="GO" id="GO:0008528">
    <property type="term" value="F:G protein-coupled peptide receptor activity"/>
    <property type="evidence" value="ECO:0007669"/>
    <property type="project" value="TreeGrafter"/>
</dbReference>
<comment type="caution">
    <text evidence="7">The sequence shown here is derived from an EMBL/GenBank/DDBJ whole genome shotgun (WGS) entry which is preliminary data.</text>
</comment>
<feature type="transmembrane region" description="Helical" evidence="5">
    <location>
        <begin position="153"/>
        <end position="173"/>
    </location>
</feature>
<organism evidence="7 8">
    <name type="scientific">Allacma fusca</name>
    <dbReference type="NCBI Taxonomy" id="39272"/>
    <lineage>
        <taxon>Eukaryota</taxon>
        <taxon>Metazoa</taxon>
        <taxon>Ecdysozoa</taxon>
        <taxon>Arthropoda</taxon>
        <taxon>Hexapoda</taxon>
        <taxon>Collembola</taxon>
        <taxon>Symphypleona</taxon>
        <taxon>Sminthuridae</taxon>
        <taxon>Allacma</taxon>
    </lineage>
</organism>
<feature type="transmembrane region" description="Helical" evidence="5">
    <location>
        <begin position="120"/>
        <end position="138"/>
    </location>
</feature>
<dbReference type="PANTHER" id="PTHR45620:SF40">
    <property type="entry name" value="CORTICOTROPIN-RELEASING FACTOR RECEPTOR 2-LIKE ISOFORM X1"/>
    <property type="match status" value="1"/>
</dbReference>
<keyword evidence="8" id="KW-1185">Reference proteome</keyword>
<evidence type="ECO:0000256" key="4">
    <source>
        <dbReference type="ARBA" id="ARBA00023136"/>
    </source>
</evidence>
<feature type="domain" description="G-protein coupled receptors family 2 profile 2" evidence="6">
    <location>
        <begin position="2"/>
        <end position="251"/>
    </location>
</feature>
<accession>A0A8J2JL66</accession>
<keyword evidence="3 5" id="KW-1133">Transmembrane helix</keyword>
<feature type="transmembrane region" description="Helical" evidence="5">
    <location>
        <begin position="76"/>
        <end position="100"/>
    </location>
</feature>
<dbReference type="AlphaFoldDB" id="A0A8J2JL66"/>
<comment type="subcellular location">
    <subcellularLocation>
        <location evidence="1">Membrane</location>
        <topology evidence="1">Multi-pass membrane protein</topology>
    </subcellularLocation>
</comment>
<feature type="transmembrane region" description="Helical" evidence="5">
    <location>
        <begin position="38"/>
        <end position="56"/>
    </location>
</feature>
<dbReference type="EMBL" id="CAJVCH010002073">
    <property type="protein sequence ID" value="CAG7642672.1"/>
    <property type="molecule type" value="Genomic_DNA"/>
</dbReference>
<dbReference type="Pfam" id="PF00002">
    <property type="entry name" value="7tm_2"/>
    <property type="match status" value="1"/>
</dbReference>
<dbReference type="InterPro" id="IPR050332">
    <property type="entry name" value="GPCR_2"/>
</dbReference>
<evidence type="ECO:0000256" key="1">
    <source>
        <dbReference type="ARBA" id="ARBA00004141"/>
    </source>
</evidence>
<dbReference type="InterPro" id="IPR017981">
    <property type="entry name" value="GPCR_2-like_7TM"/>
</dbReference>
<dbReference type="InterPro" id="IPR000832">
    <property type="entry name" value="GPCR_2_secretin-like"/>
</dbReference>
<gene>
    <name evidence="7" type="ORF">AFUS01_LOCUS454</name>
</gene>
<keyword evidence="4 5" id="KW-0472">Membrane</keyword>
<keyword evidence="2 5" id="KW-0812">Transmembrane</keyword>
<evidence type="ECO:0000256" key="2">
    <source>
        <dbReference type="ARBA" id="ARBA00022692"/>
    </source>
</evidence>
<evidence type="ECO:0000256" key="3">
    <source>
        <dbReference type="ARBA" id="ARBA00022989"/>
    </source>
</evidence>
<dbReference type="PANTHER" id="PTHR45620">
    <property type="entry name" value="PDF RECEPTOR-LIKE PROTEIN-RELATED"/>
    <property type="match status" value="1"/>
</dbReference>
<evidence type="ECO:0000259" key="6">
    <source>
        <dbReference type="PROSITE" id="PS50261"/>
    </source>
</evidence>
<protein>
    <recommendedName>
        <fullName evidence="6">G-protein coupled receptors family 2 profile 2 domain-containing protein</fullName>
    </recommendedName>
</protein>
<sequence>MIPRVLLGGSVVSIVCLVCTICLYTYLKSKYLDKLKILMQLMIALLLKSILWIVIVGPEISSKIRDYRRWGWTCNFVISAHFYTQLVAICWALVLGHYLLGRLNSVQSCIEFLKLRYMSFCWGIPGLIISLWATMMALSNDTICWEYHSKSRYFWIITTPMLAAFGAELFYLVNIIRTIIRRYQNVQTRNELLRIQKAKRDVGIFSIFAGFNNVLLLCNPWGEANESYRIFQAFFQSIQGGIIALLCCFTYYRTLLKKLNRPDLSRRPESFLVQFQQNFMTERNI</sequence>
<dbReference type="OrthoDB" id="5967113at2759"/>
<evidence type="ECO:0000256" key="5">
    <source>
        <dbReference type="SAM" id="Phobius"/>
    </source>
</evidence>
<proteinExistence type="predicted"/>
<feature type="transmembrane region" description="Helical" evidence="5">
    <location>
        <begin position="234"/>
        <end position="252"/>
    </location>
</feature>
<dbReference type="GO" id="GO:0005886">
    <property type="term" value="C:plasma membrane"/>
    <property type="evidence" value="ECO:0007669"/>
    <property type="project" value="TreeGrafter"/>
</dbReference>
<name>A0A8J2JL66_9HEXA</name>
<evidence type="ECO:0000313" key="8">
    <source>
        <dbReference type="Proteomes" id="UP000708208"/>
    </source>
</evidence>
<dbReference type="GO" id="GO:0007166">
    <property type="term" value="P:cell surface receptor signaling pathway"/>
    <property type="evidence" value="ECO:0007669"/>
    <property type="project" value="InterPro"/>
</dbReference>
<feature type="transmembrane region" description="Helical" evidence="5">
    <location>
        <begin position="202"/>
        <end position="222"/>
    </location>
</feature>
<reference evidence="7" key="1">
    <citation type="submission" date="2021-06" db="EMBL/GenBank/DDBJ databases">
        <authorList>
            <person name="Hodson N. C."/>
            <person name="Mongue J. A."/>
            <person name="Jaron S. K."/>
        </authorList>
    </citation>
    <scope>NUCLEOTIDE SEQUENCE</scope>
</reference>
<dbReference type="GO" id="GO:0007188">
    <property type="term" value="P:adenylate cyclase-modulating G protein-coupled receptor signaling pathway"/>
    <property type="evidence" value="ECO:0007669"/>
    <property type="project" value="TreeGrafter"/>
</dbReference>
<evidence type="ECO:0000313" key="7">
    <source>
        <dbReference type="EMBL" id="CAG7642672.1"/>
    </source>
</evidence>
<dbReference type="PROSITE" id="PS50261">
    <property type="entry name" value="G_PROTEIN_RECEP_F2_4"/>
    <property type="match status" value="1"/>
</dbReference>
<feature type="transmembrane region" description="Helical" evidence="5">
    <location>
        <begin position="6"/>
        <end position="26"/>
    </location>
</feature>